<sequence length="80" mass="8241">MRDGDPAGTKEPMAEAIGTTGLFLNVTAVIAIAVCLAGWTSSDATLALLAGAIAVISFVSSILCFLAQAEERERQQVTVS</sequence>
<protein>
    <submittedName>
        <fullName evidence="2">Uncharacterized protein</fullName>
    </submittedName>
</protein>
<gene>
    <name evidence="2" type="ORF">N4S67_27570</name>
</gene>
<keyword evidence="1" id="KW-0472">Membrane</keyword>
<keyword evidence="1" id="KW-1133">Transmembrane helix</keyword>
<dbReference type="Proteomes" id="UP001206639">
    <property type="component" value="Unassembled WGS sequence"/>
</dbReference>
<comment type="caution">
    <text evidence="2">The sequence shown here is derived from an EMBL/GenBank/DDBJ whole genome shotgun (WGS) entry which is preliminary data.</text>
</comment>
<feature type="transmembrane region" description="Helical" evidence="1">
    <location>
        <begin position="21"/>
        <end position="40"/>
    </location>
</feature>
<dbReference type="EMBL" id="JAODWD010000008">
    <property type="protein sequence ID" value="MCT7662163.1"/>
    <property type="molecule type" value="Genomic_DNA"/>
</dbReference>
<name>A0ABT2MIQ5_9MYCO</name>
<reference evidence="3" key="1">
    <citation type="submission" date="2023-07" db="EMBL/GenBank/DDBJ databases">
        <authorList>
            <person name="Deng Y."/>
            <person name="Zhang Y.-Q."/>
        </authorList>
    </citation>
    <scope>NUCLEOTIDE SEQUENCE [LARGE SCALE GENOMIC DNA]</scope>
    <source>
        <strain evidence="3">CPCC 205710</strain>
    </source>
</reference>
<keyword evidence="1" id="KW-0812">Transmembrane</keyword>
<accession>A0ABT2MIQ5</accession>
<feature type="transmembrane region" description="Helical" evidence="1">
    <location>
        <begin position="46"/>
        <end position="66"/>
    </location>
</feature>
<proteinExistence type="predicted"/>
<evidence type="ECO:0000313" key="3">
    <source>
        <dbReference type="Proteomes" id="UP001206639"/>
    </source>
</evidence>
<evidence type="ECO:0000313" key="2">
    <source>
        <dbReference type="EMBL" id="MCT7662163.1"/>
    </source>
</evidence>
<keyword evidence="3" id="KW-1185">Reference proteome</keyword>
<dbReference type="RefSeq" id="WP_260996236.1">
    <property type="nucleotide sequence ID" value="NZ_JAODWD010000008.1"/>
</dbReference>
<organism evidence="2 3">
    <name type="scientific">Mycobacterium deserti</name>
    <dbReference type="NCBI Taxonomy" id="2978347"/>
    <lineage>
        <taxon>Bacteria</taxon>
        <taxon>Bacillati</taxon>
        <taxon>Actinomycetota</taxon>
        <taxon>Actinomycetes</taxon>
        <taxon>Mycobacteriales</taxon>
        <taxon>Mycobacteriaceae</taxon>
        <taxon>Mycobacterium</taxon>
    </lineage>
</organism>
<evidence type="ECO:0000256" key="1">
    <source>
        <dbReference type="SAM" id="Phobius"/>
    </source>
</evidence>